<evidence type="ECO:0000313" key="10">
    <source>
        <dbReference type="Proteomes" id="UP000076078"/>
    </source>
</evidence>
<dbReference type="Proteomes" id="UP000076078">
    <property type="component" value="Unassembled WGS sequence"/>
</dbReference>
<dbReference type="InParanoid" id="A0A151ZGX8"/>
<evidence type="ECO:0000313" key="9">
    <source>
        <dbReference type="EMBL" id="KYQ93223.1"/>
    </source>
</evidence>
<dbReference type="PANTHER" id="PTHR22928:SF3">
    <property type="entry name" value="TELOMERE-ASSOCIATED PROTEIN RIF1"/>
    <property type="match status" value="1"/>
</dbReference>
<comment type="caution">
    <text evidence="9">The sequence shown here is derived from an EMBL/GenBank/DDBJ whole genome shotgun (WGS) entry which is preliminary data.</text>
</comment>
<evidence type="ECO:0000256" key="7">
    <source>
        <dbReference type="SAM" id="MobiDB-lite"/>
    </source>
</evidence>
<dbReference type="InterPro" id="IPR022031">
    <property type="entry name" value="Rif1_N"/>
</dbReference>
<keyword evidence="5" id="KW-0539">Nucleus</keyword>
<dbReference type="PANTHER" id="PTHR22928">
    <property type="entry name" value="TELOMERE-ASSOCIATED PROTEIN RIF1"/>
    <property type="match status" value="1"/>
</dbReference>
<evidence type="ECO:0000256" key="2">
    <source>
        <dbReference type="ARBA" id="ARBA00004574"/>
    </source>
</evidence>
<dbReference type="GO" id="GO:0140445">
    <property type="term" value="C:chromosome, telomeric repeat region"/>
    <property type="evidence" value="ECO:0007669"/>
    <property type="project" value="TreeGrafter"/>
</dbReference>
<evidence type="ECO:0000256" key="1">
    <source>
        <dbReference type="ARBA" id="ARBA00004123"/>
    </source>
</evidence>
<keyword evidence="6" id="KW-0131">Cell cycle</keyword>
<comment type="subcellular location">
    <subcellularLocation>
        <location evidence="2">Chromosome</location>
        <location evidence="2">Telomere</location>
    </subcellularLocation>
    <subcellularLocation>
        <location evidence="1">Nucleus</location>
    </subcellularLocation>
</comment>
<dbReference type="GO" id="GO:0000723">
    <property type="term" value="P:telomere maintenance"/>
    <property type="evidence" value="ECO:0007669"/>
    <property type="project" value="TreeGrafter"/>
</dbReference>
<sequence>MESDFRKILKTLNDNLTQTTSVSANQKFVKEVEESFKTLLNYLKDFGKGSISDTISNASKFFIKYLSIFDKYITCSNNMGSESSATTYIDTFALYSLRALGFFLFASSSIEQLNEIHIKDITKLLENTIRSSKNKNIVNYALWCLSSQNFPNGPISDTLPEVFIELLSKVPFDSKTIESEAISSFVAVFNQNQEQYIETCPYWVPLLYAKQFDNKSNLKIMEKIDFILSGLVSYFQSNKISVPEELSNLLLSKYSRICDQMIELYKHAGCEVYSIQSWGYFVYFLGSILFEKKDVVNAILKVPELGFIENDKPEIQICTFKTWKYFIQSFDAKSLSHNNRLKLVMQPIWTCMDVHSENDRGVRKSCFGTWLTLLHRVTNQNLTKVWKIVMSDVIKQLMKQDQFLYEIALNFLAYLFGSSVENKREFRKRLQDADVKEPLIEPLPSGGSLTSQFITTTFTQQFFSEIIQGEFHNSFTKAKLEIWTGCLRRIQELKSLQDQELTGLLQNILLFLQHILVTLDTTDQKTCSNDELNYYKQLYQVLLYTIQVPLLNSSLSIQVQEEDRSFVPIEFIMMNLMEFGFKLTTKQNNDILYPVLNEYFHFAIQNSTDISKRLNFIRGIMEENISFSEINQTLMHQTGYLFGIWELFTRVVQAHIEKSTVLTLPITTLQHILVELQHLLFWPLLYVSQSRDDQELLNREIEVDDQLLNEKIVKTPSTEKKPGTSKVCWMDMVNKIIIGPFTDLWKNLFQNIIKIFPIKIPINSFFTSLLKMINDSQVHDIPWIMDFILNVVTMIVDNYELKSDLKQDKYFLYNLEVINRILAKCHHSESGNVHVFKSTTLLTCLSNMILRYKEKNPKSFPLILDGLRSSLLLYIRDPKPNIDNINDHMEKYNCNQISRVARETWETILRCVKQDGTYQSENLLYLEQYLLAGFQSKAIEIKQITFDFWNETFAMNSLLSYPSNEFIEYIKAVRDSVKDQLPLNLPNFSKFESGYSTIPFQKLEKAKKTLIENDYYEASLGIPPPSEMDRLEKVKSKLEVPDKKRESTISHSQNGQPSKKLRNSKEKDDYVLVNSNQTYNSAATQSLTDHQMEVLERQNIPTTNGDHQQPLKKQPSLSSIVQISSLPTYSSTSGSSSSSSVPSTNSIDMFLPSPVGAANNVILQTNRINSDNTQMIINQLQEVYSTSFDNQSLQNLVSMQQITTLILQKVNNTLANRITSGIGNK</sequence>
<dbReference type="AlphaFoldDB" id="A0A151ZGX8"/>
<feature type="compositionally biased region" description="Basic and acidic residues" evidence="7">
    <location>
        <begin position="1038"/>
        <end position="1048"/>
    </location>
</feature>
<dbReference type="OrthoDB" id="5399929at2759"/>
<proteinExistence type="predicted"/>
<organism evidence="9 10">
    <name type="scientific">Tieghemostelium lacteum</name>
    <name type="common">Slime mold</name>
    <name type="synonym">Dictyostelium lacteum</name>
    <dbReference type="NCBI Taxonomy" id="361077"/>
    <lineage>
        <taxon>Eukaryota</taxon>
        <taxon>Amoebozoa</taxon>
        <taxon>Evosea</taxon>
        <taxon>Eumycetozoa</taxon>
        <taxon>Dictyostelia</taxon>
        <taxon>Dictyosteliales</taxon>
        <taxon>Raperosteliaceae</taxon>
        <taxon>Tieghemostelium</taxon>
    </lineage>
</organism>
<keyword evidence="4" id="KW-0779">Telomere</keyword>
<gene>
    <name evidence="9" type="ORF">DLAC_05865</name>
</gene>
<feature type="region of interest" description="Disordered" evidence="7">
    <location>
        <begin position="1038"/>
        <end position="1066"/>
    </location>
</feature>
<accession>A0A151ZGX8</accession>
<evidence type="ECO:0000256" key="5">
    <source>
        <dbReference type="ARBA" id="ARBA00023242"/>
    </source>
</evidence>
<keyword evidence="10" id="KW-1185">Reference proteome</keyword>
<keyword evidence="3" id="KW-0158">Chromosome</keyword>
<evidence type="ECO:0000259" key="8">
    <source>
        <dbReference type="Pfam" id="PF12231"/>
    </source>
</evidence>
<dbReference type="Pfam" id="PF12231">
    <property type="entry name" value="Rif1_N"/>
    <property type="match status" value="1"/>
</dbReference>
<evidence type="ECO:0000256" key="3">
    <source>
        <dbReference type="ARBA" id="ARBA00022454"/>
    </source>
</evidence>
<dbReference type="STRING" id="361077.A0A151ZGX8"/>
<dbReference type="GO" id="GO:0005634">
    <property type="term" value="C:nucleus"/>
    <property type="evidence" value="ECO:0007669"/>
    <property type="project" value="UniProtKB-SubCell"/>
</dbReference>
<dbReference type="InterPro" id="IPR016024">
    <property type="entry name" value="ARM-type_fold"/>
</dbReference>
<evidence type="ECO:0000256" key="4">
    <source>
        <dbReference type="ARBA" id="ARBA00022895"/>
    </source>
</evidence>
<protein>
    <recommendedName>
        <fullName evidence="8">Telomere-associated protein Rif1 N-terminal domain-containing protein</fullName>
    </recommendedName>
</protein>
<feature type="domain" description="Telomere-associated protein Rif1 N-terminal" evidence="8">
    <location>
        <begin position="23"/>
        <end position="389"/>
    </location>
</feature>
<dbReference type="FunCoup" id="A0A151ZGX8">
    <property type="interactions" value="402"/>
</dbReference>
<dbReference type="EMBL" id="LODT01000028">
    <property type="protein sequence ID" value="KYQ93223.1"/>
    <property type="molecule type" value="Genomic_DNA"/>
</dbReference>
<dbReference type="OMA" id="NICNYAI"/>
<name>A0A151ZGX8_TIELA</name>
<evidence type="ECO:0000256" key="6">
    <source>
        <dbReference type="ARBA" id="ARBA00023306"/>
    </source>
</evidence>
<dbReference type="SUPFAM" id="SSF48371">
    <property type="entry name" value="ARM repeat"/>
    <property type="match status" value="1"/>
</dbReference>
<reference evidence="9 10" key="1">
    <citation type="submission" date="2015-12" db="EMBL/GenBank/DDBJ databases">
        <title>Dictyostelia acquired genes for synthesis and detection of signals that induce cell-type specialization by lateral gene transfer from prokaryotes.</title>
        <authorList>
            <person name="Gloeckner G."/>
            <person name="Schaap P."/>
        </authorList>
    </citation>
    <scope>NUCLEOTIDE SEQUENCE [LARGE SCALE GENOMIC DNA]</scope>
    <source>
        <strain evidence="9 10">TK</strain>
    </source>
</reference>